<protein>
    <submittedName>
        <fullName evidence="2">Glycosyltransferase family 25 protein</fullName>
    </submittedName>
</protein>
<dbReference type="InterPro" id="IPR002654">
    <property type="entry name" value="Glyco_trans_25"/>
</dbReference>
<dbReference type="CDD" id="cd06532">
    <property type="entry name" value="Glyco_transf_25"/>
    <property type="match status" value="1"/>
</dbReference>
<accession>A0ABW4JU46</accession>
<dbReference type="Proteomes" id="UP001597327">
    <property type="component" value="Unassembled WGS sequence"/>
</dbReference>
<dbReference type="Pfam" id="PF01755">
    <property type="entry name" value="Glyco_transf_25"/>
    <property type="match status" value="1"/>
</dbReference>
<keyword evidence="3" id="KW-1185">Reference proteome</keyword>
<evidence type="ECO:0000313" key="3">
    <source>
        <dbReference type="Proteomes" id="UP001597327"/>
    </source>
</evidence>
<name>A0ABW4JU46_9HYPH</name>
<organism evidence="2 3">
    <name type="scientific">Roseibium aestuarii</name>
    <dbReference type="NCBI Taxonomy" id="2600299"/>
    <lineage>
        <taxon>Bacteria</taxon>
        <taxon>Pseudomonadati</taxon>
        <taxon>Pseudomonadota</taxon>
        <taxon>Alphaproteobacteria</taxon>
        <taxon>Hyphomicrobiales</taxon>
        <taxon>Stappiaceae</taxon>
        <taxon>Roseibium</taxon>
    </lineage>
</organism>
<reference evidence="3" key="1">
    <citation type="journal article" date="2019" name="Int. J. Syst. Evol. Microbiol.">
        <title>The Global Catalogue of Microorganisms (GCM) 10K type strain sequencing project: providing services to taxonomists for standard genome sequencing and annotation.</title>
        <authorList>
            <consortium name="The Broad Institute Genomics Platform"/>
            <consortium name="The Broad Institute Genome Sequencing Center for Infectious Disease"/>
            <person name="Wu L."/>
            <person name="Ma J."/>
        </authorList>
    </citation>
    <scope>NUCLEOTIDE SEQUENCE [LARGE SCALE GENOMIC DNA]</scope>
    <source>
        <strain evidence="3">JCM 3369</strain>
    </source>
</reference>
<comment type="caution">
    <text evidence="2">The sequence shown here is derived from an EMBL/GenBank/DDBJ whole genome shotgun (WGS) entry which is preliminary data.</text>
</comment>
<evidence type="ECO:0000259" key="1">
    <source>
        <dbReference type="Pfam" id="PF01755"/>
    </source>
</evidence>
<gene>
    <name evidence="2" type="ORF">ACFSC7_06575</name>
</gene>
<evidence type="ECO:0000313" key="2">
    <source>
        <dbReference type="EMBL" id="MFD1695174.1"/>
    </source>
</evidence>
<dbReference type="EMBL" id="JBHUFA010000001">
    <property type="protein sequence ID" value="MFD1695174.1"/>
    <property type="molecule type" value="Genomic_DNA"/>
</dbReference>
<feature type="domain" description="Glycosyl transferase family 25" evidence="1">
    <location>
        <begin position="17"/>
        <end position="126"/>
    </location>
</feature>
<dbReference type="RefSeq" id="WP_149891059.1">
    <property type="nucleotide sequence ID" value="NZ_JBHUFA010000001.1"/>
</dbReference>
<sequence>MLTDPRKKAMAELKTCPFLVINLDRSPERLDAIRAQLEPQGLVVERVPAVDARLISEDERRALGCYRFSPDGGMPLSVVDAAICLSHFKALTRFLESDAPFAVVLEDDARITPLALSVVAEVLRDPHRLPDFDGLELSGWGRSEMPILPVMQCGPVTIGKARKSTPGAAMTLYSRQGAAKILRKAHPLRSHWDNYLSLSWLHGARLYTARPFPASQDSGFASTNVEVTNAPQIRKRPLDQWLRRARYRIHQGPRKFLSDLIWMGLPAMMNWPGSTVSVATDLHPDHASVEASGEAVPTSR</sequence>
<proteinExistence type="predicted"/>